<feature type="domain" description="WSC" evidence="2">
    <location>
        <begin position="107"/>
        <end position="203"/>
    </location>
</feature>
<proteinExistence type="predicted"/>
<evidence type="ECO:0000313" key="3">
    <source>
        <dbReference type="EMBL" id="CAD9514107.1"/>
    </source>
</evidence>
<dbReference type="InterPro" id="IPR002889">
    <property type="entry name" value="WSC_carb-bd"/>
</dbReference>
<gene>
    <name evidence="3" type="ORF">AAND1436_LOCUS40057</name>
</gene>
<feature type="signal peptide" evidence="1">
    <location>
        <begin position="1"/>
        <end position="20"/>
    </location>
</feature>
<dbReference type="SMART" id="SM00321">
    <property type="entry name" value="WSC"/>
    <property type="match status" value="1"/>
</dbReference>
<evidence type="ECO:0000256" key="1">
    <source>
        <dbReference type="SAM" id="SignalP"/>
    </source>
</evidence>
<feature type="chain" id="PRO_5031110258" description="WSC domain-containing protein" evidence="1">
    <location>
        <begin position="21"/>
        <end position="469"/>
    </location>
</feature>
<name>A0A7S2IB20_9DINO</name>
<accession>A0A7S2IB20</accession>
<keyword evidence="1" id="KW-0732">Signal</keyword>
<reference evidence="3" key="1">
    <citation type="submission" date="2021-01" db="EMBL/GenBank/DDBJ databases">
        <authorList>
            <person name="Corre E."/>
            <person name="Pelletier E."/>
            <person name="Niang G."/>
            <person name="Scheremetjew M."/>
            <person name="Finn R."/>
            <person name="Kale V."/>
            <person name="Holt S."/>
            <person name="Cochrane G."/>
            <person name="Meng A."/>
            <person name="Brown T."/>
            <person name="Cohen L."/>
        </authorList>
    </citation>
    <scope>NUCLEOTIDE SEQUENCE</scope>
    <source>
        <strain evidence="3">CCMP2222</strain>
    </source>
</reference>
<dbReference type="AlphaFoldDB" id="A0A7S2IB20"/>
<organism evidence="3">
    <name type="scientific">Alexandrium andersonii</name>
    <dbReference type="NCBI Taxonomy" id="327968"/>
    <lineage>
        <taxon>Eukaryota</taxon>
        <taxon>Sar</taxon>
        <taxon>Alveolata</taxon>
        <taxon>Dinophyceae</taxon>
        <taxon>Gonyaulacales</taxon>
        <taxon>Pyrocystaceae</taxon>
        <taxon>Alexandrium</taxon>
    </lineage>
</organism>
<protein>
    <recommendedName>
        <fullName evidence="2">WSC domain-containing protein</fullName>
    </recommendedName>
</protein>
<dbReference type="PROSITE" id="PS51212">
    <property type="entry name" value="WSC"/>
    <property type="match status" value="1"/>
</dbReference>
<dbReference type="Pfam" id="PF01822">
    <property type="entry name" value="WSC"/>
    <property type="match status" value="1"/>
</dbReference>
<evidence type="ECO:0000259" key="2">
    <source>
        <dbReference type="PROSITE" id="PS51212"/>
    </source>
</evidence>
<dbReference type="EMBL" id="HBGQ01083750">
    <property type="protein sequence ID" value="CAD9514107.1"/>
    <property type="molecule type" value="Transcribed_RNA"/>
</dbReference>
<sequence length="469" mass="50292">MATRLTIIAVALLLLDGASAARHVGQRQRLRHVGHETLATLPMHLYREDCWNMRPISMLSKAAADRLPGAGMDQSAITPFAKVLKDGYYEVECVADYMFVHGDKFGDNKYSYDLGDVSNVSIVHYSAMVPKEDQQAMTHETCFAFCRTVPDMLFFGIKNGRECYCAPYYKPIADDSSSCDAVCEGDTTTMCGGKSKSSMFSMHQCTDTKSELTQTESKMDGVSAGLTKLIAKLTSTGTPMQTVATAEQATFGNVGDGVASDLMQSAKKFAGELEASVVSAEKINTDMTGLKSKAAALAADLTDFQAATEAETVMRQMEKSIADGEAQTEAMQLLADQALPANASSGAADQYYPVMYFVDKKGKDVPSTCGGDAAGSPMVATMEECASECDSVPGKCVGFSHFKHADGELCFLFSKLKSATYYAGCGNTTDSASCVAKLQYYSGTTLKPDGSGKCEQCLKTVTKADRCYQ</sequence>